<keyword evidence="6" id="KW-0969">Cilium</keyword>
<dbReference type="HAMAP" id="MF_00724">
    <property type="entry name" value="FliE"/>
    <property type="match status" value="1"/>
</dbReference>
<evidence type="ECO:0000256" key="1">
    <source>
        <dbReference type="ARBA" id="ARBA00004117"/>
    </source>
</evidence>
<sequence>MSDMRVDSLLNQIRAIRQQTTMPGAPQQAGINPVDLDVRQTGQIGEVSPRDRVDFGAMLKQSIDSVNDAQQRSSQSAAAFERGDKNVTLTEVMVNMQKADVSMKAAVEVRNKFVDAYNEVMRMSI</sequence>
<evidence type="ECO:0000256" key="5">
    <source>
        <dbReference type="HAMAP-Rule" id="MF_00724"/>
    </source>
</evidence>
<gene>
    <name evidence="5 6" type="primary">fliE</name>
    <name evidence="6" type="ORF">IB286_05355</name>
</gene>
<dbReference type="GO" id="GO:0005198">
    <property type="term" value="F:structural molecule activity"/>
    <property type="evidence" value="ECO:0007669"/>
    <property type="project" value="UniProtKB-UniRule"/>
</dbReference>
<dbReference type="Proteomes" id="UP000610558">
    <property type="component" value="Unassembled WGS sequence"/>
</dbReference>
<protein>
    <recommendedName>
        <fullName evidence="3 5">Flagellar hook-basal body complex protein FliE</fullName>
    </recommendedName>
</protein>
<comment type="subcellular location">
    <subcellularLocation>
        <location evidence="1 5">Bacterial flagellum basal body</location>
    </subcellularLocation>
</comment>
<dbReference type="AlphaFoldDB" id="A0A927C2H2"/>
<keyword evidence="6" id="KW-0966">Cell projection</keyword>
<dbReference type="PANTHER" id="PTHR34653:SF1">
    <property type="entry name" value="FLAGELLAR HOOK-BASAL BODY COMPLEX PROTEIN FLIE"/>
    <property type="match status" value="1"/>
</dbReference>
<dbReference type="GO" id="GO:0071973">
    <property type="term" value="P:bacterial-type flagellum-dependent cell motility"/>
    <property type="evidence" value="ECO:0007669"/>
    <property type="project" value="InterPro"/>
</dbReference>
<evidence type="ECO:0000256" key="3">
    <source>
        <dbReference type="ARBA" id="ARBA00018024"/>
    </source>
</evidence>
<comment type="caution">
    <text evidence="6">The sequence shown here is derived from an EMBL/GenBank/DDBJ whole genome shotgun (WGS) entry which is preliminary data.</text>
</comment>
<dbReference type="PANTHER" id="PTHR34653">
    <property type="match status" value="1"/>
</dbReference>
<evidence type="ECO:0000256" key="4">
    <source>
        <dbReference type="ARBA" id="ARBA00023143"/>
    </source>
</evidence>
<dbReference type="RefSeq" id="WP_190763251.1">
    <property type="nucleotide sequence ID" value="NZ_JACXLD010000002.1"/>
</dbReference>
<evidence type="ECO:0000256" key="2">
    <source>
        <dbReference type="ARBA" id="ARBA00009272"/>
    </source>
</evidence>
<dbReference type="GO" id="GO:0009425">
    <property type="term" value="C:bacterial-type flagellum basal body"/>
    <property type="evidence" value="ECO:0007669"/>
    <property type="project" value="UniProtKB-SubCell"/>
</dbReference>
<dbReference type="GO" id="GO:0003774">
    <property type="term" value="F:cytoskeletal motor activity"/>
    <property type="evidence" value="ECO:0007669"/>
    <property type="project" value="InterPro"/>
</dbReference>
<name>A0A927C2H2_9GAMM</name>
<dbReference type="Pfam" id="PF02049">
    <property type="entry name" value="FliE"/>
    <property type="match status" value="1"/>
</dbReference>
<organism evidence="6 7">
    <name type="scientific">Spongiibacter pelagi</name>
    <dbReference type="NCBI Taxonomy" id="2760804"/>
    <lineage>
        <taxon>Bacteria</taxon>
        <taxon>Pseudomonadati</taxon>
        <taxon>Pseudomonadota</taxon>
        <taxon>Gammaproteobacteria</taxon>
        <taxon>Cellvibrionales</taxon>
        <taxon>Spongiibacteraceae</taxon>
        <taxon>Spongiibacter</taxon>
    </lineage>
</organism>
<dbReference type="PRINTS" id="PR01006">
    <property type="entry name" value="FLGHOOKFLIE"/>
</dbReference>
<accession>A0A927C2H2</accession>
<proteinExistence type="inferred from homology"/>
<dbReference type="EMBL" id="JACXLD010000002">
    <property type="protein sequence ID" value="MBD2858431.1"/>
    <property type="molecule type" value="Genomic_DNA"/>
</dbReference>
<evidence type="ECO:0000313" key="7">
    <source>
        <dbReference type="Proteomes" id="UP000610558"/>
    </source>
</evidence>
<keyword evidence="6" id="KW-0282">Flagellum</keyword>
<reference evidence="6" key="1">
    <citation type="submission" date="2020-09" db="EMBL/GenBank/DDBJ databases">
        <authorList>
            <person name="Yoon J.-W."/>
        </authorList>
    </citation>
    <scope>NUCLEOTIDE SEQUENCE</scope>
    <source>
        <strain evidence="6">KMU-158</strain>
    </source>
</reference>
<dbReference type="NCBIfam" id="TIGR00205">
    <property type="entry name" value="fliE"/>
    <property type="match status" value="1"/>
</dbReference>
<evidence type="ECO:0000313" key="6">
    <source>
        <dbReference type="EMBL" id="MBD2858431.1"/>
    </source>
</evidence>
<comment type="similarity">
    <text evidence="2 5">Belongs to the FliE family.</text>
</comment>
<keyword evidence="7" id="KW-1185">Reference proteome</keyword>
<dbReference type="InterPro" id="IPR001624">
    <property type="entry name" value="FliE"/>
</dbReference>
<keyword evidence="4 5" id="KW-0975">Bacterial flagellum</keyword>